<proteinExistence type="predicted"/>
<dbReference type="GO" id="GO:0008168">
    <property type="term" value="F:methyltransferase activity"/>
    <property type="evidence" value="ECO:0007669"/>
    <property type="project" value="InterPro"/>
</dbReference>
<dbReference type="Proteomes" id="UP001274896">
    <property type="component" value="Unassembled WGS sequence"/>
</dbReference>
<dbReference type="InterPro" id="IPR015095">
    <property type="entry name" value="AlkB_hom8_N"/>
</dbReference>
<evidence type="ECO:0000259" key="1">
    <source>
        <dbReference type="Pfam" id="PF09004"/>
    </source>
</evidence>
<feature type="non-terminal residue" evidence="2">
    <location>
        <position position="1"/>
    </location>
</feature>
<feature type="domain" description="Alkylated DNA repair protein AlkB homologue 8 N-terminal" evidence="1">
    <location>
        <begin position="73"/>
        <end position="99"/>
    </location>
</feature>
<comment type="caution">
    <text evidence="2">The sequence shown here is derived from an EMBL/GenBank/DDBJ whole genome shotgun (WGS) entry which is preliminary data.</text>
</comment>
<accession>A0AAE0PPN9</accession>
<organism evidence="2 3">
    <name type="scientific">Hemibagrus guttatus</name>
    <dbReference type="NCBI Taxonomy" id="175788"/>
    <lineage>
        <taxon>Eukaryota</taxon>
        <taxon>Metazoa</taxon>
        <taxon>Chordata</taxon>
        <taxon>Craniata</taxon>
        <taxon>Vertebrata</taxon>
        <taxon>Euteleostomi</taxon>
        <taxon>Actinopterygii</taxon>
        <taxon>Neopterygii</taxon>
        <taxon>Teleostei</taxon>
        <taxon>Ostariophysi</taxon>
        <taxon>Siluriformes</taxon>
        <taxon>Bagridae</taxon>
        <taxon>Hemibagrus</taxon>
    </lineage>
</organism>
<protein>
    <recommendedName>
        <fullName evidence="1">Alkylated DNA repair protein AlkB homologue 8 N-terminal domain-containing protein</fullName>
    </recommendedName>
</protein>
<reference evidence="2" key="1">
    <citation type="submission" date="2023-06" db="EMBL/GenBank/DDBJ databases">
        <title>Male Hemibagrus guttatus genome.</title>
        <authorList>
            <person name="Bian C."/>
        </authorList>
    </citation>
    <scope>NUCLEOTIDE SEQUENCE</scope>
    <source>
        <strain evidence="2">Male_cb2023</strain>
        <tissue evidence="2">Muscle</tissue>
    </source>
</reference>
<dbReference type="Pfam" id="PF09004">
    <property type="entry name" value="ALKBH8_N"/>
    <property type="match status" value="1"/>
</dbReference>
<evidence type="ECO:0000313" key="2">
    <source>
        <dbReference type="EMBL" id="KAK3505886.1"/>
    </source>
</evidence>
<name>A0AAE0PPN9_9TELE</name>
<evidence type="ECO:0000313" key="3">
    <source>
        <dbReference type="Proteomes" id="UP001274896"/>
    </source>
</evidence>
<sequence length="99" mass="11289">PQLSHALDPLQFAYKQKVAVDNAILHLVHQTLSHLDKGKGAASSVTCLHRGSDVERVRSYRYLGLQLDDNLDWSVSTDYLYKKGQSRLFFLRRLGSFNI</sequence>
<dbReference type="GO" id="GO:0016706">
    <property type="term" value="F:2-oxoglutarate-dependent dioxygenase activity"/>
    <property type="evidence" value="ECO:0007669"/>
    <property type="project" value="InterPro"/>
</dbReference>
<dbReference type="AlphaFoldDB" id="A0AAE0PPN9"/>
<keyword evidence="3" id="KW-1185">Reference proteome</keyword>
<dbReference type="EMBL" id="JAUCMX010000441">
    <property type="protein sequence ID" value="KAK3505886.1"/>
    <property type="molecule type" value="Genomic_DNA"/>
</dbReference>
<gene>
    <name evidence="2" type="ORF">QTP70_019402</name>
</gene>